<dbReference type="Pfam" id="PF00440">
    <property type="entry name" value="TetR_N"/>
    <property type="match status" value="1"/>
</dbReference>
<feature type="domain" description="HTH tetR-type" evidence="5">
    <location>
        <begin position="9"/>
        <end position="69"/>
    </location>
</feature>
<evidence type="ECO:0000256" key="1">
    <source>
        <dbReference type="ARBA" id="ARBA00023015"/>
    </source>
</evidence>
<keyword evidence="7" id="KW-1185">Reference proteome</keyword>
<proteinExistence type="predicted"/>
<dbReference type="Gene3D" id="1.10.10.60">
    <property type="entry name" value="Homeodomain-like"/>
    <property type="match status" value="1"/>
</dbReference>
<feature type="DNA-binding region" description="H-T-H motif" evidence="4">
    <location>
        <begin position="32"/>
        <end position="51"/>
    </location>
</feature>
<dbReference type="PANTHER" id="PTHR47506">
    <property type="entry name" value="TRANSCRIPTIONAL REGULATORY PROTEIN"/>
    <property type="match status" value="1"/>
</dbReference>
<keyword evidence="2 4" id="KW-0238">DNA-binding</keyword>
<evidence type="ECO:0000313" key="6">
    <source>
        <dbReference type="EMBL" id="GLQ57029.1"/>
    </source>
</evidence>
<dbReference type="SUPFAM" id="SSF46689">
    <property type="entry name" value="Homeodomain-like"/>
    <property type="match status" value="1"/>
</dbReference>
<dbReference type="RefSeq" id="WP_284342405.1">
    <property type="nucleotide sequence ID" value="NZ_BSNS01000022.1"/>
</dbReference>
<evidence type="ECO:0000256" key="2">
    <source>
        <dbReference type="ARBA" id="ARBA00023125"/>
    </source>
</evidence>
<name>A0ABQ5WB85_9HYPH</name>
<evidence type="ECO:0000313" key="7">
    <source>
        <dbReference type="Proteomes" id="UP001156691"/>
    </source>
</evidence>
<dbReference type="InterPro" id="IPR036271">
    <property type="entry name" value="Tet_transcr_reg_TetR-rel_C_sf"/>
</dbReference>
<protein>
    <submittedName>
        <fullName evidence="6">TetR family transcriptional regulator</fullName>
    </submittedName>
</protein>
<keyword evidence="3" id="KW-0804">Transcription</keyword>
<dbReference type="SUPFAM" id="SSF48498">
    <property type="entry name" value="Tetracyclin repressor-like, C-terminal domain"/>
    <property type="match status" value="1"/>
</dbReference>
<gene>
    <name evidence="6" type="ORF">GCM10010862_42880</name>
</gene>
<dbReference type="Proteomes" id="UP001156691">
    <property type="component" value="Unassembled WGS sequence"/>
</dbReference>
<evidence type="ECO:0000256" key="4">
    <source>
        <dbReference type="PROSITE-ProRule" id="PRU00335"/>
    </source>
</evidence>
<dbReference type="PANTHER" id="PTHR47506:SF7">
    <property type="entry name" value="TRANSCRIPTIONAL REGULATORY PROTEIN"/>
    <property type="match status" value="1"/>
</dbReference>
<dbReference type="PROSITE" id="PS50977">
    <property type="entry name" value="HTH_TETR_2"/>
    <property type="match status" value="1"/>
</dbReference>
<organism evidence="6 7">
    <name type="scientific">Devosia nitrariae</name>
    <dbReference type="NCBI Taxonomy" id="2071872"/>
    <lineage>
        <taxon>Bacteria</taxon>
        <taxon>Pseudomonadati</taxon>
        <taxon>Pseudomonadota</taxon>
        <taxon>Alphaproteobacteria</taxon>
        <taxon>Hyphomicrobiales</taxon>
        <taxon>Devosiaceae</taxon>
        <taxon>Devosia</taxon>
    </lineage>
</organism>
<dbReference type="PRINTS" id="PR00455">
    <property type="entry name" value="HTHTETR"/>
</dbReference>
<dbReference type="EMBL" id="BSNS01000022">
    <property type="protein sequence ID" value="GLQ57029.1"/>
    <property type="molecule type" value="Genomic_DNA"/>
</dbReference>
<comment type="caution">
    <text evidence="6">The sequence shown here is derived from an EMBL/GenBank/DDBJ whole genome shotgun (WGS) entry which is preliminary data.</text>
</comment>
<keyword evidence="1" id="KW-0805">Transcription regulation</keyword>
<reference evidence="7" key="1">
    <citation type="journal article" date="2019" name="Int. J. Syst. Evol. Microbiol.">
        <title>The Global Catalogue of Microorganisms (GCM) 10K type strain sequencing project: providing services to taxonomists for standard genome sequencing and annotation.</title>
        <authorList>
            <consortium name="The Broad Institute Genomics Platform"/>
            <consortium name="The Broad Institute Genome Sequencing Center for Infectious Disease"/>
            <person name="Wu L."/>
            <person name="Ma J."/>
        </authorList>
    </citation>
    <scope>NUCLEOTIDE SEQUENCE [LARGE SCALE GENOMIC DNA]</scope>
    <source>
        <strain evidence="7">NBRC 112416</strain>
    </source>
</reference>
<dbReference type="InterPro" id="IPR009057">
    <property type="entry name" value="Homeodomain-like_sf"/>
</dbReference>
<evidence type="ECO:0000259" key="5">
    <source>
        <dbReference type="PROSITE" id="PS50977"/>
    </source>
</evidence>
<dbReference type="InterPro" id="IPR001647">
    <property type="entry name" value="HTH_TetR"/>
</dbReference>
<dbReference type="Gene3D" id="1.10.357.10">
    <property type="entry name" value="Tetracycline Repressor, domain 2"/>
    <property type="match status" value="1"/>
</dbReference>
<sequence length="197" mass="20697">MRYEKGRKDASKQRIVEVAAGRFRADGIAATGLASIMSDAGLTNGAFYPHFKSKAALIGASVSAALEQQFEQIDSLLAAGGPEAAISAYLSSQHRDDPGHGCASAALLPEIGRESPETRRAYTESVLALVNRLAGELPLEVKDREGAVLAIFATLIGTLQLARAVDRPELSDQILAAGANAARRLGQSEKGEAVNQL</sequence>
<evidence type="ECO:0000256" key="3">
    <source>
        <dbReference type="ARBA" id="ARBA00023163"/>
    </source>
</evidence>
<accession>A0ABQ5WB85</accession>